<comment type="caution">
    <text evidence="2">The sequence shown here is derived from an EMBL/GenBank/DDBJ whole genome shotgun (WGS) entry which is preliminary data.</text>
</comment>
<dbReference type="AlphaFoldDB" id="A0A150GTD4"/>
<organism evidence="2 3">
    <name type="scientific">Gonium pectorale</name>
    <name type="common">Green alga</name>
    <dbReference type="NCBI Taxonomy" id="33097"/>
    <lineage>
        <taxon>Eukaryota</taxon>
        <taxon>Viridiplantae</taxon>
        <taxon>Chlorophyta</taxon>
        <taxon>core chlorophytes</taxon>
        <taxon>Chlorophyceae</taxon>
        <taxon>CS clade</taxon>
        <taxon>Chlamydomonadales</taxon>
        <taxon>Volvocaceae</taxon>
        <taxon>Gonium</taxon>
    </lineage>
</organism>
<feature type="region of interest" description="Disordered" evidence="1">
    <location>
        <begin position="1"/>
        <end position="68"/>
    </location>
</feature>
<reference evidence="3" key="1">
    <citation type="journal article" date="2016" name="Nat. Commun.">
        <title>The Gonium pectorale genome demonstrates co-option of cell cycle regulation during the evolution of multicellularity.</title>
        <authorList>
            <person name="Hanschen E.R."/>
            <person name="Marriage T.N."/>
            <person name="Ferris P.J."/>
            <person name="Hamaji T."/>
            <person name="Toyoda A."/>
            <person name="Fujiyama A."/>
            <person name="Neme R."/>
            <person name="Noguchi H."/>
            <person name="Minakuchi Y."/>
            <person name="Suzuki M."/>
            <person name="Kawai-Toyooka H."/>
            <person name="Smith D.R."/>
            <person name="Sparks H."/>
            <person name="Anderson J."/>
            <person name="Bakaric R."/>
            <person name="Luria V."/>
            <person name="Karger A."/>
            <person name="Kirschner M.W."/>
            <person name="Durand P.M."/>
            <person name="Michod R.E."/>
            <person name="Nozaki H."/>
            <person name="Olson B.J."/>
        </authorList>
    </citation>
    <scope>NUCLEOTIDE SEQUENCE [LARGE SCALE GENOMIC DNA]</scope>
    <source>
        <strain evidence="3">NIES-2863</strain>
    </source>
</reference>
<feature type="compositionally biased region" description="Low complexity" evidence="1">
    <location>
        <begin position="48"/>
        <end position="68"/>
    </location>
</feature>
<dbReference type="Proteomes" id="UP000075714">
    <property type="component" value="Unassembled WGS sequence"/>
</dbReference>
<evidence type="ECO:0000256" key="1">
    <source>
        <dbReference type="SAM" id="MobiDB-lite"/>
    </source>
</evidence>
<sequence>MRAAAAGAEAAADEGRAPGRSLAKPDGALTRRGALRTGQVRRPPNRLAQAAARKAAADAALEQQQQQE</sequence>
<protein>
    <submittedName>
        <fullName evidence="2">Uncharacterized protein</fullName>
    </submittedName>
</protein>
<feature type="compositionally biased region" description="Low complexity" evidence="1">
    <location>
        <begin position="1"/>
        <end position="10"/>
    </location>
</feature>
<evidence type="ECO:0000313" key="3">
    <source>
        <dbReference type="Proteomes" id="UP000075714"/>
    </source>
</evidence>
<proteinExistence type="predicted"/>
<dbReference type="EMBL" id="LSYV01000009">
    <property type="protein sequence ID" value="KXZ53034.1"/>
    <property type="molecule type" value="Genomic_DNA"/>
</dbReference>
<gene>
    <name evidence="2" type="ORF">GPECTOR_8g40</name>
</gene>
<evidence type="ECO:0000313" key="2">
    <source>
        <dbReference type="EMBL" id="KXZ53034.1"/>
    </source>
</evidence>
<name>A0A150GTD4_GONPE</name>
<keyword evidence="3" id="KW-1185">Reference proteome</keyword>
<accession>A0A150GTD4</accession>